<proteinExistence type="predicted"/>
<feature type="transmembrane region" description="Helical" evidence="1">
    <location>
        <begin position="28"/>
        <end position="51"/>
    </location>
</feature>
<reference evidence="2" key="1">
    <citation type="journal article" date="2021" name="Genome Biol. Evol.">
        <title>The assembled and annotated genome of the fairy-ring fungus Marasmius oreades.</title>
        <authorList>
            <person name="Hiltunen M."/>
            <person name="Ament-Velasquez S.L."/>
            <person name="Johannesson H."/>
        </authorList>
    </citation>
    <scope>NUCLEOTIDE SEQUENCE</scope>
    <source>
        <strain evidence="2">03SP1</strain>
    </source>
</reference>
<evidence type="ECO:0000313" key="3">
    <source>
        <dbReference type="Proteomes" id="UP001049176"/>
    </source>
</evidence>
<feature type="transmembrane region" description="Helical" evidence="1">
    <location>
        <begin position="63"/>
        <end position="82"/>
    </location>
</feature>
<evidence type="ECO:0000313" key="2">
    <source>
        <dbReference type="EMBL" id="KAG7096235.1"/>
    </source>
</evidence>
<dbReference type="KEGG" id="more:E1B28_003684"/>
<protein>
    <submittedName>
        <fullName evidence="2">Uncharacterized protein</fullName>
    </submittedName>
</protein>
<dbReference type="AlphaFoldDB" id="A0A9P7UX15"/>
<gene>
    <name evidence="2" type="ORF">E1B28_003684</name>
</gene>
<keyword evidence="1" id="KW-0812">Transmembrane</keyword>
<feature type="transmembrane region" description="Helical" evidence="1">
    <location>
        <begin position="146"/>
        <end position="171"/>
    </location>
</feature>
<keyword evidence="1" id="KW-0472">Membrane</keyword>
<dbReference type="Proteomes" id="UP001049176">
    <property type="component" value="Chromosome 2"/>
</dbReference>
<evidence type="ECO:0000256" key="1">
    <source>
        <dbReference type="SAM" id="Phobius"/>
    </source>
</evidence>
<sequence>MSSTDELQQTLALYLSAEMILTTPISTLSVQFCIYGIYCFIFGLSIHVLFWQANSVHRLYKGGNIALFVLATIYTFVNTWALSRQTFIEFHAATTKDYSSLIQYVHGDNQKIAWIGTTSIISTLMNSIADTMLIHRCYLIFNSNKLVLFPLVVVASILNVIDLGSIIFFAIEFGSSSKPENNRLAQKGIYIDSRAAIGIAVFQIILTSLTGGCIWWITRQARQFMRGSTCTRYNNITAIIVESGLLYAGSLLTSIMIQLGVNTNDVLPFDFSTVSLLMSGLAPTMVIAQVAYGKSVESIQQTISMFGAAIAQASQQNGTRQGTIYFQLQTQPGITINGIQEVEETSAIPTVDKV</sequence>
<dbReference type="GeneID" id="66072760"/>
<feature type="transmembrane region" description="Helical" evidence="1">
    <location>
        <begin position="112"/>
        <end position="134"/>
    </location>
</feature>
<dbReference type="OrthoDB" id="3039972at2759"/>
<keyword evidence="3" id="KW-1185">Reference proteome</keyword>
<comment type="caution">
    <text evidence="2">The sequence shown here is derived from an EMBL/GenBank/DDBJ whole genome shotgun (WGS) entry which is preliminary data.</text>
</comment>
<dbReference type="EMBL" id="CM032182">
    <property type="protein sequence ID" value="KAG7096235.1"/>
    <property type="molecule type" value="Genomic_DNA"/>
</dbReference>
<feature type="transmembrane region" description="Helical" evidence="1">
    <location>
        <begin position="238"/>
        <end position="259"/>
    </location>
</feature>
<keyword evidence="1" id="KW-1133">Transmembrane helix</keyword>
<dbReference type="RefSeq" id="XP_043012705.1">
    <property type="nucleotide sequence ID" value="XM_043148113.1"/>
</dbReference>
<accession>A0A9P7UX15</accession>
<name>A0A9P7UX15_9AGAR</name>
<organism evidence="2 3">
    <name type="scientific">Marasmius oreades</name>
    <name type="common">fairy-ring Marasmius</name>
    <dbReference type="NCBI Taxonomy" id="181124"/>
    <lineage>
        <taxon>Eukaryota</taxon>
        <taxon>Fungi</taxon>
        <taxon>Dikarya</taxon>
        <taxon>Basidiomycota</taxon>
        <taxon>Agaricomycotina</taxon>
        <taxon>Agaricomycetes</taxon>
        <taxon>Agaricomycetidae</taxon>
        <taxon>Agaricales</taxon>
        <taxon>Marasmiineae</taxon>
        <taxon>Marasmiaceae</taxon>
        <taxon>Marasmius</taxon>
    </lineage>
</organism>
<feature type="transmembrane region" description="Helical" evidence="1">
    <location>
        <begin position="195"/>
        <end position="217"/>
    </location>
</feature>
<feature type="transmembrane region" description="Helical" evidence="1">
    <location>
        <begin position="271"/>
        <end position="292"/>
    </location>
</feature>